<dbReference type="GO" id="GO:0004588">
    <property type="term" value="F:orotate phosphoribosyltransferase activity"/>
    <property type="evidence" value="ECO:0007669"/>
    <property type="project" value="UniProtKB-UniRule"/>
</dbReference>
<dbReference type="Proteomes" id="UP000182253">
    <property type="component" value="Unassembled WGS sequence"/>
</dbReference>
<comment type="similarity">
    <text evidence="6">Belongs to the purine/pyrimidine phosphoribosyltransferase family. PyrE subfamily.</text>
</comment>
<dbReference type="STRING" id="1801735.A2645_01505"/>
<dbReference type="GO" id="GO:0000287">
    <property type="term" value="F:magnesium ion binding"/>
    <property type="evidence" value="ECO:0007669"/>
    <property type="project" value="UniProtKB-UniRule"/>
</dbReference>
<dbReference type="UniPathway" id="UPA00070">
    <property type="reaction ID" value="UER00119"/>
</dbReference>
<evidence type="ECO:0000313" key="8">
    <source>
        <dbReference type="EMBL" id="OGI61368.1"/>
    </source>
</evidence>
<dbReference type="InterPro" id="IPR000836">
    <property type="entry name" value="PRTase_dom"/>
</dbReference>
<evidence type="ECO:0000256" key="4">
    <source>
        <dbReference type="ARBA" id="ARBA00022679"/>
    </source>
</evidence>
<comment type="cofactor">
    <cofactor evidence="6">
        <name>Mg(2+)</name>
        <dbReference type="ChEBI" id="CHEBI:18420"/>
    </cofactor>
</comment>
<feature type="binding site" description="in other chain" evidence="6">
    <location>
        <begin position="132"/>
        <end position="140"/>
    </location>
    <ligand>
        <name>5-phospho-alpha-D-ribose 1-diphosphate</name>
        <dbReference type="ChEBI" id="CHEBI:58017"/>
        <note>ligand shared between dimeric partners</note>
    </ligand>
</feature>
<evidence type="ECO:0000256" key="2">
    <source>
        <dbReference type="ARBA" id="ARBA00011971"/>
    </source>
</evidence>
<organism evidence="8 9">
    <name type="scientific">Candidatus Nomurabacteria bacterium RIFCSPHIGHO2_01_FULL_39_9</name>
    <dbReference type="NCBI Taxonomy" id="1801735"/>
    <lineage>
        <taxon>Bacteria</taxon>
        <taxon>Candidatus Nomuraibacteriota</taxon>
    </lineage>
</organism>
<feature type="domain" description="Phosphoribosyltransferase" evidence="7">
    <location>
        <begin position="71"/>
        <end position="162"/>
    </location>
</feature>
<accession>A0A1F6UVM8</accession>
<proteinExistence type="inferred from homology"/>
<name>A0A1F6UVM8_9BACT</name>
<dbReference type="GO" id="GO:0044205">
    <property type="term" value="P:'de novo' UMP biosynthetic process"/>
    <property type="evidence" value="ECO:0007669"/>
    <property type="project" value="UniProtKB-UniRule"/>
</dbReference>
<evidence type="ECO:0000256" key="6">
    <source>
        <dbReference type="HAMAP-Rule" id="MF_01208"/>
    </source>
</evidence>
<feature type="binding site" evidence="6">
    <location>
        <position position="108"/>
    </location>
    <ligand>
        <name>5-phospho-alpha-D-ribose 1-diphosphate</name>
        <dbReference type="ChEBI" id="CHEBI:58017"/>
        <note>ligand shared between dimeric partners</note>
    </ligand>
</feature>
<feature type="binding site" evidence="6">
    <location>
        <position position="136"/>
    </location>
    <ligand>
        <name>orotate</name>
        <dbReference type="ChEBI" id="CHEBI:30839"/>
    </ligand>
</feature>
<comment type="pathway">
    <text evidence="1 6">Pyrimidine metabolism; UMP biosynthesis via de novo pathway; UMP from orotate: step 1/2.</text>
</comment>
<dbReference type="Pfam" id="PF00156">
    <property type="entry name" value="Pribosyltran"/>
    <property type="match status" value="1"/>
</dbReference>
<comment type="caution">
    <text evidence="6">Lacks conserved residue(s) required for the propagation of feature annotation.</text>
</comment>
<dbReference type="CDD" id="cd06223">
    <property type="entry name" value="PRTases_typeI"/>
    <property type="match status" value="1"/>
</dbReference>
<comment type="catalytic activity">
    <reaction evidence="6">
        <text>orotidine 5'-phosphate + diphosphate = orotate + 5-phospho-alpha-D-ribose 1-diphosphate</text>
        <dbReference type="Rhea" id="RHEA:10380"/>
        <dbReference type="ChEBI" id="CHEBI:30839"/>
        <dbReference type="ChEBI" id="CHEBI:33019"/>
        <dbReference type="ChEBI" id="CHEBI:57538"/>
        <dbReference type="ChEBI" id="CHEBI:58017"/>
        <dbReference type="EC" id="2.4.2.10"/>
    </reaction>
</comment>
<dbReference type="EMBL" id="MFTL01000021">
    <property type="protein sequence ID" value="OGI61368.1"/>
    <property type="molecule type" value="Genomic_DNA"/>
</dbReference>
<feature type="binding site" evidence="6">
    <location>
        <position position="102"/>
    </location>
    <ligand>
        <name>5-phospho-alpha-D-ribose 1-diphosphate</name>
        <dbReference type="ChEBI" id="CHEBI:58017"/>
        <note>ligand shared between dimeric partners</note>
    </ligand>
</feature>
<dbReference type="InterPro" id="IPR023031">
    <property type="entry name" value="OPRT"/>
</dbReference>
<dbReference type="Gene3D" id="3.40.50.2020">
    <property type="match status" value="1"/>
</dbReference>
<dbReference type="EC" id="2.4.2.10" evidence="2 6"/>
<keyword evidence="5 6" id="KW-0665">Pyrimidine biosynthesis</keyword>
<evidence type="ECO:0000256" key="3">
    <source>
        <dbReference type="ARBA" id="ARBA00022676"/>
    </source>
</evidence>
<dbReference type="GO" id="GO:0019856">
    <property type="term" value="P:pyrimidine nucleobase biosynthetic process"/>
    <property type="evidence" value="ECO:0007669"/>
    <property type="project" value="TreeGrafter"/>
</dbReference>
<comment type="subunit">
    <text evidence="6">Homodimer.</text>
</comment>
<evidence type="ECO:0000259" key="7">
    <source>
        <dbReference type="Pfam" id="PF00156"/>
    </source>
</evidence>
<feature type="binding site" evidence="6">
    <location>
        <position position="106"/>
    </location>
    <ligand>
        <name>5-phospho-alpha-D-ribose 1-diphosphate</name>
        <dbReference type="ChEBI" id="CHEBI:58017"/>
        <note>ligand shared between dimeric partners</note>
    </ligand>
</feature>
<dbReference type="PANTHER" id="PTHR19278">
    <property type="entry name" value="OROTATE PHOSPHORIBOSYLTRANSFERASE"/>
    <property type="match status" value="1"/>
</dbReference>
<protein>
    <recommendedName>
        <fullName evidence="2 6">Orotate phosphoribosyltransferase</fullName>
        <shortName evidence="6">OPRT</shortName>
        <shortName evidence="6">OPRTase</shortName>
        <ecNumber evidence="2 6">2.4.2.10</ecNumber>
    </recommendedName>
</protein>
<dbReference type="PANTHER" id="PTHR19278:SF9">
    <property type="entry name" value="URIDINE 5'-MONOPHOSPHATE SYNTHASE"/>
    <property type="match status" value="1"/>
</dbReference>
<dbReference type="HAMAP" id="MF_01208">
    <property type="entry name" value="PyrE"/>
    <property type="match status" value="1"/>
</dbReference>
<sequence length="244" mass="27647">METQSSTLAKKIARTSIANGAIKLNIKNPFEWASGYRMPIYNDNRLFLYRSEHRRLITNALIRAAEIMGVKKIDVIAGTSTAGIPWATSLANELGKSLVYIREKPKIHGLKNQIEGIDVHKSLAGASVIVVEDLISTGRSSAKAVQAVRDAGGECRAIVSIFNYGFKEAEEMFAGFRTFDDKNPELPKLYPPCEVFSLLEYNELMSVVEEEKYISKEELSLLKEWRHDLWYWGEKRGFPRIMKK</sequence>
<dbReference type="AlphaFoldDB" id="A0A1F6UVM8"/>
<evidence type="ECO:0000313" key="9">
    <source>
        <dbReference type="Proteomes" id="UP000182253"/>
    </source>
</evidence>
<comment type="function">
    <text evidence="6">Catalyzes the transfer of a ribosyl phosphate group from 5-phosphoribose 1-diphosphate to orotate, leading to the formation of orotidine monophosphate (OMP).</text>
</comment>
<evidence type="ECO:0000256" key="1">
    <source>
        <dbReference type="ARBA" id="ARBA00004889"/>
    </source>
</evidence>
<keyword evidence="3 6" id="KW-0328">Glycosyltransferase</keyword>
<dbReference type="SUPFAM" id="SSF53271">
    <property type="entry name" value="PRTase-like"/>
    <property type="match status" value="1"/>
</dbReference>
<evidence type="ECO:0000256" key="5">
    <source>
        <dbReference type="ARBA" id="ARBA00022975"/>
    </source>
</evidence>
<keyword evidence="6" id="KW-0460">Magnesium</keyword>
<comment type="caution">
    <text evidence="8">The sequence shown here is derived from an EMBL/GenBank/DDBJ whole genome shotgun (WGS) entry which is preliminary data.</text>
</comment>
<dbReference type="InterPro" id="IPR029057">
    <property type="entry name" value="PRTase-like"/>
</dbReference>
<reference evidence="8 9" key="1">
    <citation type="journal article" date="2016" name="Nat. Commun.">
        <title>Thousands of microbial genomes shed light on interconnected biogeochemical processes in an aquifer system.</title>
        <authorList>
            <person name="Anantharaman K."/>
            <person name="Brown C.T."/>
            <person name="Hug L.A."/>
            <person name="Sharon I."/>
            <person name="Castelle C.J."/>
            <person name="Probst A.J."/>
            <person name="Thomas B.C."/>
            <person name="Singh A."/>
            <person name="Wilkins M.J."/>
            <person name="Karaoz U."/>
            <person name="Brodie E.L."/>
            <person name="Williams K.H."/>
            <person name="Hubbard S.S."/>
            <person name="Banfield J.F."/>
        </authorList>
    </citation>
    <scope>NUCLEOTIDE SEQUENCE [LARGE SCALE GENOMIC DNA]</scope>
</reference>
<gene>
    <name evidence="6" type="primary">pyrE</name>
    <name evidence="8" type="ORF">A2645_01505</name>
</gene>
<keyword evidence="4 6" id="KW-0808">Transferase</keyword>